<evidence type="ECO:0008006" key="4">
    <source>
        <dbReference type="Google" id="ProtNLM"/>
    </source>
</evidence>
<feature type="signal peptide" evidence="1">
    <location>
        <begin position="1"/>
        <end position="20"/>
    </location>
</feature>
<dbReference type="EMBL" id="SGWQ01000001">
    <property type="protein sequence ID" value="RZS44631.1"/>
    <property type="molecule type" value="Genomic_DNA"/>
</dbReference>
<organism evidence="2 3">
    <name type="scientific">Herbihabitans rhizosphaerae</name>
    <dbReference type="NCBI Taxonomy" id="1872711"/>
    <lineage>
        <taxon>Bacteria</taxon>
        <taxon>Bacillati</taxon>
        <taxon>Actinomycetota</taxon>
        <taxon>Actinomycetes</taxon>
        <taxon>Pseudonocardiales</taxon>
        <taxon>Pseudonocardiaceae</taxon>
        <taxon>Herbihabitans</taxon>
    </lineage>
</organism>
<proteinExistence type="predicted"/>
<accession>A0A4Q7L7L6</accession>
<dbReference type="Proteomes" id="UP000294257">
    <property type="component" value="Unassembled WGS sequence"/>
</dbReference>
<dbReference type="InterPro" id="IPR017853">
    <property type="entry name" value="GH"/>
</dbReference>
<dbReference type="SUPFAM" id="SSF51445">
    <property type="entry name" value="(Trans)glycosidases"/>
    <property type="match status" value="1"/>
</dbReference>
<dbReference type="PROSITE" id="PS51318">
    <property type="entry name" value="TAT"/>
    <property type="match status" value="1"/>
</dbReference>
<gene>
    <name evidence="2" type="ORF">EV193_101507</name>
</gene>
<evidence type="ECO:0000313" key="2">
    <source>
        <dbReference type="EMBL" id="RZS44631.1"/>
    </source>
</evidence>
<evidence type="ECO:0000256" key="1">
    <source>
        <dbReference type="SAM" id="SignalP"/>
    </source>
</evidence>
<comment type="caution">
    <text evidence="2">The sequence shown here is derived from an EMBL/GenBank/DDBJ whole genome shotgun (WGS) entry which is preliminary data.</text>
</comment>
<name>A0A4Q7L7L6_9PSEU</name>
<dbReference type="RefSeq" id="WP_130342294.1">
    <property type="nucleotide sequence ID" value="NZ_SGWQ01000001.1"/>
</dbReference>
<dbReference type="InterPro" id="IPR006311">
    <property type="entry name" value="TAT_signal"/>
</dbReference>
<feature type="chain" id="PRO_5021030218" description="Cellulase (Glycosyl hydrolase family 5)" evidence="1">
    <location>
        <begin position="21"/>
        <end position="332"/>
    </location>
</feature>
<dbReference type="AlphaFoldDB" id="A0A4Q7L7L6"/>
<keyword evidence="3" id="KW-1185">Reference proteome</keyword>
<protein>
    <recommendedName>
        <fullName evidence="4">Cellulase (Glycosyl hydrolase family 5)</fullName>
    </recommendedName>
</protein>
<keyword evidence="1" id="KW-0732">Signal</keyword>
<dbReference type="OrthoDB" id="3676130at2"/>
<evidence type="ECO:0000313" key="3">
    <source>
        <dbReference type="Proteomes" id="UP000294257"/>
    </source>
</evidence>
<sequence length="332" mass="37551">MRRRTLLKSALAVGAGTAVATTIPALASKSTAAKLTVARGGSNYGWYQLDGCDREPYGVVASFHNAPDTIAQQLRTMFDAGQRRLRIPLFHRRGTPSGTLIDSTGGDLPAQARQNLTDLLRLIKETGFEEIQVAYIPSGGNTPYEWPSWNEDLYLENWNVVRNIRPIVAGAGAHYRLDLYNEAIPTVGQEVLLQYARRLWGDYTREFGKDDTIGFSTIADPDRVRRIPEVYGDNPPHLFDFHFYFNDQLDEHGKFTETHRLMNEMGYTSQGWTIGEMHYDDPVAAEQLSRAITETGRQVFYALQWPWTREKRCEHVDVTPPVDFGNYIGVGF</sequence>
<reference evidence="2 3" key="1">
    <citation type="submission" date="2019-02" db="EMBL/GenBank/DDBJ databases">
        <title>Genomic Encyclopedia of Type Strains, Phase IV (KMG-IV): sequencing the most valuable type-strain genomes for metagenomic binning, comparative biology and taxonomic classification.</title>
        <authorList>
            <person name="Goeker M."/>
        </authorList>
    </citation>
    <scope>NUCLEOTIDE SEQUENCE [LARGE SCALE GENOMIC DNA]</scope>
    <source>
        <strain evidence="2 3">DSM 101727</strain>
    </source>
</reference>